<organism evidence="1 2">
    <name type="scientific">Mycobacterium pinniadriaticum</name>
    <dbReference type="NCBI Taxonomy" id="2994102"/>
    <lineage>
        <taxon>Bacteria</taxon>
        <taxon>Bacillati</taxon>
        <taxon>Actinomycetota</taxon>
        <taxon>Actinomycetes</taxon>
        <taxon>Mycobacteriales</taxon>
        <taxon>Mycobacteriaceae</taxon>
        <taxon>Mycobacterium</taxon>
    </lineage>
</organism>
<dbReference type="RefSeq" id="WP_265997514.1">
    <property type="nucleotide sequence ID" value="NZ_JAPJDN010000010.1"/>
</dbReference>
<reference evidence="1 2" key="1">
    <citation type="submission" date="2022-11" db="EMBL/GenBank/DDBJ databases">
        <title>Mycobacterium sp. nov.</title>
        <authorList>
            <person name="Papic B."/>
            <person name="Spicic S."/>
            <person name="Duvnjak S."/>
        </authorList>
    </citation>
    <scope>NUCLEOTIDE SEQUENCE [LARGE SCALE GENOMIC DNA]</scope>
    <source>
        <strain evidence="1 2">CVI_P4</strain>
    </source>
</reference>
<evidence type="ECO:0008006" key="3">
    <source>
        <dbReference type="Google" id="ProtNLM"/>
    </source>
</evidence>
<evidence type="ECO:0000313" key="2">
    <source>
        <dbReference type="Proteomes" id="UP001300745"/>
    </source>
</evidence>
<dbReference type="EMBL" id="JAPJDO010000010">
    <property type="protein sequence ID" value="MCX2937853.1"/>
    <property type="molecule type" value="Genomic_DNA"/>
</dbReference>
<evidence type="ECO:0000313" key="1">
    <source>
        <dbReference type="EMBL" id="MCX2937853.1"/>
    </source>
</evidence>
<keyword evidence="2" id="KW-1185">Reference proteome</keyword>
<comment type="caution">
    <text evidence="1">The sequence shown here is derived from an EMBL/GenBank/DDBJ whole genome shotgun (WGS) entry which is preliminary data.</text>
</comment>
<protein>
    <recommendedName>
        <fullName evidence="3">DUF4241 domain-containing protein</fullName>
    </recommendedName>
</protein>
<name>A0ABT3SEB8_9MYCO</name>
<gene>
    <name evidence="1" type="ORF">ORI27_14175</name>
</gene>
<accession>A0ABT3SEB8</accession>
<dbReference type="Proteomes" id="UP001300745">
    <property type="component" value="Unassembled WGS sequence"/>
</dbReference>
<sequence length="171" mass="18991">MTAAATIDMPDLVPLGGRFLPSYVSIDQATGTLSLCMPEVGGSFSPTIRRSEMPDGSVEWGMEIHWPSKDMRVPGRHYCAEYTDFPYREYGAEIVTDPTVYPLSELQCVVGDDDGEPMSEFAFFGNSGFEALNDWDRIDVHSYEAHEGVTSGHVWRFVDGGVIIGDVELQW</sequence>
<proteinExistence type="predicted"/>